<gene>
    <name evidence="2" type="ORF">K1Y72_35430</name>
</gene>
<protein>
    <submittedName>
        <fullName evidence="2">Uncharacterized protein</fullName>
    </submittedName>
</protein>
<proteinExistence type="predicted"/>
<evidence type="ECO:0000313" key="3">
    <source>
        <dbReference type="Proteomes" id="UP000774570"/>
    </source>
</evidence>
<dbReference type="RefSeq" id="WP_220170928.1">
    <property type="nucleotide sequence ID" value="NZ_JAIBOA010000040.1"/>
</dbReference>
<feature type="compositionally biased region" description="Basic and acidic residues" evidence="1">
    <location>
        <begin position="79"/>
        <end position="101"/>
    </location>
</feature>
<comment type="caution">
    <text evidence="2">The sequence shown here is derived from an EMBL/GenBank/DDBJ whole genome shotgun (WGS) entry which is preliminary data.</text>
</comment>
<feature type="region of interest" description="Disordered" evidence="1">
    <location>
        <begin position="79"/>
        <end position="102"/>
    </location>
</feature>
<sequence>MDVVFTRMAGRRYGVTVLPPDGEPRGARPAPGFHEHIPHDLVHYVVEAELGLASGLYGRTAQGGGTFRTLDRDGLDARAVGRETRRRQKREERLRRDDHAGTNDMAVSEKMAGFCDVLWRRRHGERPDAPEPVRAREVAAVSPEVLAAAGRVVDRLDEIAPRWHALGEGGTLRFTWPSPVPHRDARG</sequence>
<dbReference type="EMBL" id="JAIBOA010000040">
    <property type="protein sequence ID" value="MBW8487691.1"/>
    <property type="molecule type" value="Genomic_DNA"/>
</dbReference>
<evidence type="ECO:0000313" key="2">
    <source>
        <dbReference type="EMBL" id="MBW8487691.1"/>
    </source>
</evidence>
<organism evidence="2 3">
    <name type="scientific">Actinomadura parmotrematis</name>
    <dbReference type="NCBI Taxonomy" id="2864039"/>
    <lineage>
        <taxon>Bacteria</taxon>
        <taxon>Bacillati</taxon>
        <taxon>Actinomycetota</taxon>
        <taxon>Actinomycetes</taxon>
        <taxon>Streptosporangiales</taxon>
        <taxon>Thermomonosporaceae</taxon>
        <taxon>Actinomadura</taxon>
    </lineage>
</organism>
<keyword evidence="3" id="KW-1185">Reference proteome</keyword>
<name>A0ABS7G5E5_9ACTN</name>
<reference evidence="2 3" key="1">
    <citation type="submission" date="2021-07" db="EMBL/GenBank/DDBJ databases">
        <title>Actinomadura sp. PM05-2 isolated from lichen.</title>
        <authorList>
            <person name="Somphong A."/>
            <person name="Phongsopitanun W."/>
            <person name="Tanasupawat S."/>
            <person name="Peongsungnone V."/>
        </authorList>
    </citation>
    <scope>NUCLEOTIDE SEQUENCE [LARGE SCALE GENOMIC DNA]</scope>
    <source>
        <strain evidence="2 3">PM05-2</strain>
    </source>
</reference>
<evidence type="ECO:0000256" key="1">
    <source>
        <dbReference type="SAM" id="MobiDB-lite"/>
    </source>
</evidence>
<accession>A0ABS7G5E5</accession>
<dbReference type="Proteomes" id="UP000774570">
    <property type="component" value="Unassembled WGS sequence"/>
</dbReference>